<protein>
    <submittedName>
        <fullName evidence="3">Copper chaperone CopZ</fullName>
    </submittedName>
</protein>
<gene>
    <name evidence="3" type="primary">copZ_4</name>
    <name evidence="3" type="ORF">MCHLDSM_06416</name>
</gene>
<dbReference type="Proteomes" id="UP000036513">
    <property type="component" value="Unassembled WGS sequence"/>
</dbReference>
<dbReference type="PROSITE" id="PS50846">
    <property type="entry name" value="HMA_2"/>
    <property type="match status" value="1"/>
</dbReference>
<sequence>MTTTTISVEGMTCGGCANSVRAELSHIPGVHDVDIDLSHGTVTIASDAPIVAADLRSAIEEAGYQLAS</sequence>
<dbReference type="FunFam" id="3.30.70.100:FF:000001">
    <property type="entry name" value="ATPase copper transporting beta"/>
    <property type="match status" value="1"/>
</dbReference>
<evidence type="ECO:0000313" key="3">
    <source>
        <dbReference type="EMBL" id="KMO67167.1"/>
    </source>
</evidence>
<dbReference type="InterPro" id="IPR036163">
    <property type="entry name" value="HMA_dom_sf"/>
</dbReference>
<accession>A0A0J6VBS3</accession>
<reference evidence="3 4" key="1">
    <citation type="journal article" date="2015" name="Genome Biol. Evol.">
        <title>Characterization of Three Mycobacterium spp. with Potential Use in Bioremediation by Genome Sequencing and Comparative Genomics.</title>
        <authorList>
            <person name="Das S."/>
            <person name="Pettersson B.M."/>
            <person name="Behra P.R."/>
            <person name="Ramesh M."/>
            <person name="Dasgupta S."/>
            <person name="Bhattacharya A."/>
            <person name="Kirsebom L.A."/>
        </authorList>
    </citation>
    <scope>NUCLEOTIDE SEQUENCE [LARGE SCALE GENOMIC DNA]</scope>
    <source>
        <strain evidence="3 4">DSM 43826</strain>
    </source>
</reference>
<dbReference type="InterPro" id="IPR017969">
    <property type="entry name" value="Heavy-metal-associated_CS"/>
</dbReference>
<dbReference type="Gene3D" id="3.30.70.100">
    <property type="match status" value="1"/>
</dbReference>
<dbReference type="PROSITE" id="PS01047">
    <property type="entry name" value="HMA_1"/>
    <property type="match status" value="1"/>
</dbReference>
<dbReference type="CDD" id="cd00371">
    <property type="entry name" value="HMA"/>
    <property type="match status" value="1"/>
</dbReference>
<dbReference type="RefSeq" id="WP_048473478.1">
    <property type="nucleotide sequence ID" value="NZ_JYNL01000069.1"/>
</dbReference>
<evidence type="ECO:0000256" key="1">
    <source>
        <dbReference type="ARBA" id="ARBA00022723"/>
    </source>
</evidence>
<keyword evidence="4" id="KW-1185">Reference proteome</keyword>
<keyword evidence="1" id="KW-0479">Metal-binding</keyword>
<evidence type="ECO:0000259" key="2">
    <source>
        <dbReference type="PROSITE" id="PS50846"/>
    </source>
</evidence>
<dbReference type="SUPFAM" id="SSF55008">
    <property type="entry name" value="HMA, heavy metal-associated domain"/>
    <property type="match status" value="1"/>
</dbReference>
<name>A0A0J6VBS3_9MYCO</name>
<dbReference type="EMBL" id="JYNL01000069">
    <property type="protein sequence ID" value="KMO67167.1"/>
    <property type="molecule type" value="Genomic_DNA"/>
</dbReference>
<proteinExistence type="predicted"/>
<evidence type="ECO:0000313" key="4">
    <source>
        <dbReference type="Proteomes" id="UP000036513"/>
    </source>
</evidence>
<organism evidence="3 4">
    <name type="scientific">Mycolicibacterium chlorophenolicum</name>
    <dbReference type="NCBI Taxonomy" id="37916"/>
    <lineage>
        <taxon>Bacteria</taxon>
        <taxon>Bacillati</taxon>
        <taxon>Actinomycetota</taxon>
        <taxon>Actinomycetes</taxon>
        <taxon>Mycobacteriales</taxon>
        <taxon>Mycobacteriaceae</taxon>
        <taxon>Mycolicibacterium</taxon>
    </lineage>
</organism>
<dbReference type="InterPro" id="IPR006121">
    <property type="entry name" value="HMA_dom"/>
</dbReference>
<dbReference type="PATRIC" id="fig|37916.4.peg.6435"/>
<dbReference type="GO" id="GO:0046872">
    <property type="term" value="F:metal ion binding"/>
    <property type="evidence" value="ECO:0007669"/>
    <property type="project" value="UniProtKB-KW"/>
</dbReference>
<dbReference type="AlphaFoldDB" id="A0A0J6VBS3"/>
<comment type="caution">
    <text evidence="3">The sequence shown here is derived from an EMBL/GenBank/DDBJ whole genome shotgun (WGS) entry which is preliminary data.</text>
</comment>
<dbReference type="Pfam" id="PF00403">
    <property type="entry name" value="HMA"/>
    <property type="match status" value="1"/>
</dbReference>
<dbReference type="SMR" id="A0A0J6VBS3"/>
<dbReference type="STRING" id="37916.MCHLDSM_06416"/>
<feature type="domain" description="HMA" evidence="2">
    <location>
        <begin position="2"/>
        <end position="67"/>
    </location>
</feature>